<evidence type="ECO:0000313" key="2">
    <source>
        <dbReference type="EMBL" id="CEL61896.1"/>
    </source>
</evidence>
<reference evidence="2 3" key="1">
    <citation type="submission" date="2014-11" db="EMBL/GenBank/DDBJ databases">
        <authorList>
            <person name="Wibberg Daniel"/>
        </authorList>
    </citation>
    <scope>NUCLEOTIDE SEQUENCE [LARGE SCALE GENOMIC DNA]</scope>
    <source>
        <strain evidence="2">Rhizoctonia solani AG1-IB 7/3/14</strain>
    </source>
</reference>
<dbReference type="PROSITE" id="PS51352">
    <property type="entry name" value="THIOREDOXIN_2"/>
    <property type="match status" value="1"/>
</dbReference>
<dbReference type="STRING" id="1108050.A0A0B7FV94"/>
<dbReference type="OrthoDB" id="427280at2759"/>
<name>A0A0B7FV94_THACB</name>
<evidence type="ECO:0000313" key="3">
    <source>
        <dbReference type="Proteomes" id="UP000059188"/>
    </source>
</evidence>
<dbReference type="InterPro" id="IPR036249">
    <property type="entry name" value="Thioredoxin-like_sf"/>
</dbReference>
<accession>A0A0B7FV94</accession>
<dbReference type="Proteomes" id="UP000059188">
    <property type="component" value="Unassembled WGS sequence"/>
</dbReference>
<dbReference type="GO" id="GO:0005788">
    <property type="term" value="C:endoplasmic reticulum lumen"/>
    <property type="evidence" value="ECO:0007669"/>
    <property type="project" value="TreeGrafter"/>
</dbReference>
<dbReference type="Pfam" id="PF00085">
    <property type="entry name" value="Thioredoxin"/>
    <property type="match status" value="1"/>
</dbReference>
<dbReference type="EMBL" id="LN679105">
    <property type="protein sequence ID" value="CEL61896.1"/>
    <property type="molecule type" value="Genomic_DNA"/>
</dbReference>
<proteinExistence type="predicted"/>
<keyword evidence="3" id="KW-1185">Reference proteome</keyword>
<gene>
    <name evidence="2" type="ORF">RSOLAG1IB_04646</name>
</gene>
<dbReference type="SUPFAM" id="SSF52833">
    <property type="entry name" value="Thioredoxin-like"/>
    <property type="match status" value="1"/>
</dbReference>
<dbReference type="InterPro" id="IPR013766">
    <property type="entry name" value="Thioredoxin_domain"/>
</dbReference>
<dbReference type="PANTHER" id="PTHR45815:SF3">
    <property type="entry name" value="PROTEIN DISULFIDE-ISOMERASE A6"/>
    <property type="match status" value="1"/>
</dbReference>
<dbReference type="Gene3D" id="3.40.30.10">
    <property type="entry name" value="Glutaredoxin"/>
    <property type="match status" value="1"/>
</dbReference>
<dbReference type="AlphaFoldDB" id="A0A0B7FV94"/>
<dbReference type="GO" id="GO:0034976">
    <property type="term" value="P:response to endoplasmic reticulum stress"/>
    <property type="evidence" value="ECO:0007669"/>
    <property type="project" value="TreeGrafter"/>
</dbReference>
<evidence type="ECO:0000259" key="1">
    <source>
        <dbReference type="PROSITE" id="PS51352"/>
    </source>
</evidence>
<sequence length="295" mass="32265">MPPSAPYKRYLAHHISLHVDMVRGIMWRCQGLACGGALLVPRPTLAIMKSYLLPLLGLAHIALAGMYPKNGAVKQLSAAEWKQAMNEEITAITAFVAPWCGHCQRLTPEFSKAAESLAGIVPFYAIDCDAQENKQLCGEQGVKGFPTIKGFPRGKKGVPHDYQGERTSSALVDFATSEVPSRVKTLRGTPAIQSWLKSTDSSLPHILLLTQKPKLPVLWKVLGWRHHKDISFGATKDEKGDIIKEFGIDSPADGKSKILIWAPGAATPTLYDGVLKFDPLHKFLKTLPAKGHSEL</sequence>
<dbReference type="PANTHER" id="PTHR45815">
    <property type="entry name" value="PROTEIN DISULFIDE-ISOMERASE A6"/>
    <property type="match status" value="1"/>
</dbReference>
<dbReference type="GO" id="GO:0015035">
    <property type="term" value="F:protein-disulfide reductase activity"/>
    <property type="evidence" value="ECO:0007669"/>
    <property type="project" value="TreeGrafter"/>
</dbReference>
<protein>
    <recommendedName>
        <fullName evidence="1">Thioredoxin domain-containing protein</fullName>
    </recommendedName>
</protein>
<feature type="domain" description="Thioredoxin" evidence="1">
    <location>
        <begin position="54"/>
        <end position="180"/>
    </location>
</feature>
<organism evidence="2 3">
    <name type="scientific">Thanatephorus cucumeris (strain AG1-IB / isolate 7/3/14)</name>
    <name type="common">Lettuce bottom rot fungus</name>
    <name type="synonym">Rhizoctonia solani</name>
    <dbReference type="NCBI Taxonomy" id="1108050"/>
    <lineage>
        <taxon>Eukaryota</taxon>
        <taxon>Fungi</taxon>
        <taxon>Dikarya</taxon>
        <taxon>Basidiomycota</taxon>
        <taxon>Agaricomycotina</taxon>
        <taxon>Agaricomycetes</taxon>
        <taxon>Cantharellales</taxon>
        <taxon>Ceratobasidiaceae</taxon>
        <taxon>Rhizoctonia</taxon>
        <taxon>Rhizoctonia solani AG-1</taxon>
    </lineage>
</organism>